<evidence type="ECO:0000256" key="8">
    <source>
        <dbReference type="RuleBase" id="RU000437"/>
    </source>
</evidence>
<evidence type="ECO:0000259" key="10">
    <source>
        <dbReference type="Pfam" id="PF01210"/>
    </source>
</evidence>
<evidence type="ECO:0000313" key="12">
    <source>
        <dbReference type="EMBL" id="MBK1727408.1"/>
    </source>
</evidence>
<dbReference type="InterPro" id="IPR008927">
    <property type="entry name" value="6-PGluconate_DH-like_C_sf"/>
</dbReference>
<comment type="catalytic activity">
    <reaction evidence="7">
        <text>sn-glycerol 3-phosphate + NAD(+) = dihydroxyacetone phosphate + NADH + H(+)</text>
        <dbReference type="Rhea" id="RHEA:11092"/>
        <dbReference type="ChEBI" id="CHEBI:15378"/>
        <dbReference type="ChEBI" id="CHEBI:57540"/>
        <dbReference type="ChEBI" id="CHEBI:57597"/>
        <dbReference type="ChEBI" id="CHEBI:57642"/>
        <dbReference type="ChEBI" id="CHEBI:57945"/>
        <dbReference type="EC" id="1.1.1.94"/>
    </reaction>
</comment>
<evidence type="ECO:0000256" key="3">
    <source>
        <dbReference type="ARBA" id="ARBA00023002"/>
    </source>
</evidence>
<organism evidence="12 13">
    <name type="scientific">Halorhodospira neutriphila</name>
    <dbReference type="NCBI Taxonomy" id="168379"/>
    <lineage>
        <taxon>Bacteria</taxon>
        <taxon>Pseudomonadati</taxon>
        <taxon>Pseudomonadota</taxon>
        <taxon>Gammaproteobacteria</taxon>
        <taxon>Chromatiales</taxon>
        <taxon>Ectothiorhodospiraceae</taxon>
        <taxon>Halorhodospira</taxon>
    </lineage>
</organism>
<dbReference type="Gene3D" id="1.10.1040.10">
    <property type="entry name" value="N-(1-d-carboxylethyl)-l-norvaline Dehydrogenase, domain 2"/>
    <property type="match status" value="1"/>
</dbReference>
<dbReference type="RefSeq" id="WP_200260618.1">
    <property type="nucleotide sequence ID" value="NZ_NRSH01000145.1"/>
</dbReference>
<feature type="active site" description="Proton acceptor" evidence="7">
    <location>
        <position position="188"/>
    </location>
</feature>
<evidence type="ECO:0000256" key="7">
    <source>
        <dbReference type="HAMAP-Rule" id="MF_00394"/>
    </source>
</evidence>
<dbReference type="EMBL" id="NRSH01000145">
    <property type="protein sequence ID" value="MBK1727408.1"/>
    <property type="molecule type" value="Genomic_DNA"/>
</dbReference>
<protein>
    <recommendedName>
        <fullName evidence="7">Glycerol-3-phosphate dehydrogenase [NAD(P)+]</fullName>
        <ecNumber evidence="7">1.1.1.94</ecNumber>
    </recommendedName>
    <alternativeName>
        <fullName evidence="7">NAD(P)(+)-dependent glycerol-3-phosphate dehydrogenase</fullName>
    </alternativeName>
    <alternativeName>
        <fullName evidence="7">NAD(P)H-dependent dihydroxyacetone-phosphate reductase</fullName>
    </alternativeName>
</protein>
<keyword evidence="7" id="KW-0963">Cytoplasm</keyword>
<dbReference type="EC" id="1.1.1.94" evidence="7"/>
<evidence type="ECO:0000256" key="2">
    <source>
        <dbReference type="ARBA" id="ARBA00022516"/>
    </source>
</evidence>
<feature type="binding site" evidence="7">
    <location>
        <position position="188"/>
    </location>
    <ligand>
        <name>sn-glycerol 3-phosphate</name>
        <dbReference type="ChEBI" id="CHEBI:57597"/>
    </ligand>
</feature>
<comment type="catalytic activity">
    <reaction evidence="7 9">
        <text>sn-glycerol 3-phosphate + NADP(+) = dihydroxyacetone phosphate + NADPH + H(+)</text>
        <dbReference type="Rhea" id="RHEA:11096"/>
        <dbReference type="ChEBI" id="CHEBI:15378"/>
        <dbReference type="ChEBI" id="CHEBI:57597"/>
        <dbReference type="ChEBI" id="CHEBI:57642"/>
        <dbReference type="ChEBI" id="CHEBI:57783"/>
        <dbReference type="ChEBI" id="CHEBI:58349"/>
        <dbReference type="EC" id="1.1.1.94"/>
    </reaction>
</comment>
<feature type="binding site" evidence="7">
    <location>
        <position position="104"/>
    </location>
    <ligand>
        <name>sn-glycerol 3-phosphate</name>
        <dbReference type="ChEBI" id="CHEBI:57597"/>
    </ligand>
</feature>
<proteinExistence type="inferred from homology"/>
<accession>A0ABS1E965</accession>
<sequence>MATIAVLGAGAWGTALAHVLGQNGHTVRLWTRDPDHAAAIAAAGENRRYLPGCPLPAAIEPTADLAAAAAGSDWLLIAVPSAAFRGLVERLPACAPRRIAWATKGLEARSGGLLHGVLEALLTPAPTPAVLSGPSFAAEVGRDLPTAVTVASPDAAFAHEIAAAFHNEHFRPYVSTDMLGVELGGAVKNVLAVATGISDGLGLGANARAALITRGLAEITRLGEALGADGRTLIGLAGLGDLLLTCTDDQSRNRRFGLALGAGAGVEAALEQVGSTVEGARTAGELHALARTHGVEMPICTAVQRILAGELSPQRAVTELMERAPKAEFAPD</sequence>
<evidence type="ECO:0000259" key="11">
    <source>
        <dbReference type="Pfam" id="PF07479"/>
    </source>
</evidence>
<keyword evidence="7" id="KW-0547">Nucleotide-binding</keyword>
<dbReference type="InterPro" id="IPR011128">
    <property type="entry name" value="G3P_DH_NAD-dep_N"/>
</dbReference>
<feature type="binding site" evidence="7">
    <location>
        <position position="104"/>
    </location>
    <ligand>
        <name>NADPH</name>
        <dbReference type="ChEBI" id="CHEBI:57783"/>
    </ligand>
</feature>
<feature type="binding site" evidence="7">
    <location>
        <position position="253"/>
    </location>
    <ligand>
        <name>sn-glycerol 3-phosphate</name>
        <dbReference type="ChEBI" id="CHEBI:57597"/>
    </ligand>
</feature>
<feature type="binding site" evidence="7">
    <location>
        <position position="135"/>
    </location>
    <ligand>
        <name>sn-glycerol 3-phosphate</name>
        <dbReference type="ChEBI" id="CHEBI:57597"/>
    </ligand>
</feature>
<dbReference type="PRINTS" id="PR00077">
    <property type="entry name" value="GPDHDRGNASE"/>
</dbReference>
<keyword evidence="7" id="KW-0521">NADP</keyword>
<comment type="caution">
    <text evidence="12">The sequence shown here is derived from an EMBL/GenBank/DDBJ whole genome shotgun (WGS) entry which is preliminary data.</text>
</comment>
<dbReference type="Pfam" id="PF07479">
    <property type="entry name" value="NAD_Gly3P_dh_C"/>
    <property type="match status" value="1"/>
</dbReference>
<feature type="domain" description="Glycerol-3-phosphate dehydrogenase NAD-dependent C-terminal" evidence="11">
    <location>
        <begin position="177"/>
        <end position="317"/>
    </location>
</feature>
<feature type="binding site" evidence="7">
    <location>
        <position position="137"/>
    </location>
    <ligand>
        <name>NADPH</name>
        <dbReference type="ChEBI" id="CHEBI:57783"/>
    </ligand>
</feature>
<keyword evidence="3 7" id="KW-0560">Oxidoreductase</keyword>
<dbReference type="PROSITE" id="PS00957">
    <property type="entry name" value="NAD_G3PDH"/>
    <property type="match status" value="1"/>
</dbReference>
<feature type="binding site" evidence="7">
    <location>
        <position position="241"/>
    </location>
    <ligand>
        <name>sn-glycerol 3-phosphate</name>
        <dbReference type="ChEBI" id="CHEBI:57597"/>
    </ligand>
</feature>
<keyword evidence="4 7" id="KW-0443">Lipid metabolism</keyword>
<feature type="binding site" evidence="7">
    <location>
        <position position="252"/>
    </location>
    <ligand>
        <name>sn-glycerol 3-phosphate</name>
        <dbReference type="ChEBI" id="CHEBI:57597"/>
    </ligand>
</feature>
<dbReference type="SUPFAM" id="SSF48179">
    <property type="entry name" value="6-phosphogluconate dehydrogenase C-terminal domain-like"/>
    <property type="match status" value="1"/>
</dbReference>
<keyword evidence="2 7" id="KW-0444">Lipid biosynthesis</keyword>
<dbReference type="Proteomes" id="UP000738126">
    <property type="component" value="Unassembled WGS sequence"/>
</dbReference>
<feature type="domain" description="Glycerol-3-phosphate dehydrogenase NAD-dependent N-terminal" evidence="10">
    <location>
        <begin position="4"/>
        <end position="157"/>
    </location>
</feature>
<feature type="binding site" evidence="7">
    <location>
        <position position="49"/>
    </location>
    <ligand>
        <name>NADPH</name>
        <dbReference type="ChEBI" id="CHEBI:57783"/>
    </ligand>
</feature>
<dbReference type="PANTHER" id="PTHR11728">
    <property type="entry name" value="GLYCEROL-3-PHOSPHATE DEHYDROGENASE"/>
    <property type="match status" value="1"/>
</dbReference>
<comment type="similarity">
    <text evidence="1 7 8">Belongs to the NAD-dependent glycerol-3-phosphate dehydrogenase family.</text>
</comment>
<evidence type="ECO:0000256" key="4">
    <source>
        <dbReference type="ARBA" id="ARBA00023098"/>
    </source>
</evidence>
<evidence type="ECO:0000256" key="6">
    <source>
        <dbReference type="ARBA" id="ARBA00023264"/>
    </source>
</evidence>
<dbReference type="PIRSF" id="PIRSF000114">
    <property type="entry name" value="Glycerol-3-P_dh"/>
    <property type="match status" value="1"/>
</dbReference>
<name>A0ABS1E965_9GAMM</name>
<evidence type="ECO:0000256" key="9">
    <source>
        <dbReference type="RuleBase" id="RU000439"/>
    </source>
</evidence>
<dbReference type="PANTHER" id="PTHR11728:SF1">
    <property type="entry name" value="GLYCEROL-3-PHOSPHATE DEHYDROGENASE [NAD(+)] 2, CHLOROPLASTIC"/>
    <property type="match status" value="1"/>
</dbReference>
<evidence type="ECO:0000256" key="5">
    <source>
        <dbReference type="ARBA" id="ARBA00023209"/>
    </source>
</evidence>
<dbReference type="Gene3D" id="3.40.50.720">
    <property type="entry name" value="NAD(P)-binding Rossmann-like Domain"/>
    <property type="match status" value="1"/>
</dbReference>
<feature type="binding site" evidence="7">
    <location>
        <position position="12"/>
    </location>
    <ligand>
        <name>NADPH</name>
        <dbReference type="ChEBI" id="CHEBI:57783"/>
    </ligand>
</feature>
<feature type="binding site" evidence="7">
    <location>
        <position position="133"/>
    </location>
    <ligand>
        <name>sn-glycerol 3-phosphate</name>
        <dbReference type="ChEBI" id="CHEBI:57597"/>
    </ligand>
</feature>
<evidence type="ECO:0000313" key="13">
    <source>
        <dbReference type="Proteomes" id="UP000738126"/>
    </source>
</evidence>
<comment type="pathway">
    <text evidence="7">Membrane lipid metabolism; glycerophospholipid metabolism.</text>
</comment>
<comment type="caution">
    <text evidence="7">Lacks conserved residue(s) required for the propagation of feature annotation.</text>
</comment>
<keyword evidence="6 7" id="KW-1208">Phospholipid metabolism</keyword>
<dbReference type="InterPro" id="IPR006168">
    <property type="entry name" value="G3P_DH_NAD-dep"/>
</dbReference>
<dbReference type="InterPro" id="IPR006109">
    <property type="entry name" value="G3P_DH_NAD-dep_C"/>
</dbReference>
<dbReference type="NCBIfam" id="NF000942">
    <property type="entry name" value="PRK00094.1-4"/>
    <property type="match status" value="1"/>
</dbReference>
<dbReference type="SUPFAM" id="SSF51735">
    <property type="entry name" value="NAD(P)-binding Rossmann-fold domains"/>
    <property type="match status" value="1"/>
</dbReference>
<feature type="binding site" evidence="7">
    <location>
        <position position="32"/>
    </location>
    <ligand>
        <name>NADPH</name>
        <dbReference type="ChEBI" id="CHEBI:57783"/>
    </ligand>
</feature>
<evidence type="ECO:0000256" key="1">
    <source>
        <dbReference type="ARBA" id="ARBA00011009"/>
    </source>
</evidence>
<dbReference type="NCBIfam" id="NF000940">
    <property type="entry name" value="PRK00094.1-2"/>
    <property type="match status" value="1"/>
</dbReference>
<feature type="binding site" evidence="7">
    <location>
        <position position="252"/>
    </location>
    <ligand>
        <name>NADPH</name>
        <dbReference type="ChEBI" id="CHEBI:57783"/>
    </ligand>
</feature>
<keyword evidence="7 8" id="KW-0520">NAD</keyword>
<dbReference type="HAMAP" id="MF_00394">
    <property type="entry name" value="NAD_Glyc3P_dehydrog"/>
    <property type="match status" value="1"/>
</dbReference>
<comment type="function">
    <text evidence="7">Catalyzes the reduction of the glycolytic intermediate dihydroxyacetone phosphate (DHAP) to sn-glycerol 3-phosphate (G3P), the key precursor for phospholipid synthesis.</text>
</comment>
<dbReference type="InterPro" id="IPR036291">
    <property type="entry name" value="NAD(P)-bd_dom_sf"/>
</dbReference>
<reference evidence="12 13" key="1">
    <citation type="journal article" date="2020" name="Microorganisms">
        <title>Osmotic Adaptation and Compatible Solute Biosynthesis of Phototrophic Bacteria as Revealed from Genome Analyses.</title>
        <authorList>
            <person name="Imhoff J.F."/>
            <person name="Rahn T."/>
            <person name="Kunzel S."/>
            <person name="Keller A."/>
            <person name="Neulinger S.C."/>
        </authorList>
    </citation>
    <scope>NUCLEOTIDE SEQUENCE [LARGE SCALE GENOMIC DNA]</scope>
    <source>
        <strain evidence="12 13">DSM 15116</strain>
    </source>
</reference>
<keyword evidence="5 7" id="KW-0594">Phospholipid biosynthesis</keyword>
<dbReference type="InterPro" id="IPR013328">
    <property type="entry name" value="6PGD_dom2"/>
</dbReference>
<keyword evidence="13" id="KW-1185">Reference proteome</keyword>
<feature type="binding site" evidence="7">
    <location>
        <position position="278"/>
    </location>
    <ligand>
        <name>NADPH</name>
        <dbReference type="ChEBI" id="CHEBI:57783"/>
    </ligand>
</feature>
<feature type="binding site" evidence="7">
    <location>
        <position position="251"/>
    </location>
    <ligand>
        <name>sn-glycerol 3-phosphate</name>
        <dbReference type="ChEBI" id="CHEBI:57597"/>
    </ligand>
</feature>
<gene>
    <name evidence="7" type="primary">gpsA</name>
    <name evidence="12" type="ORF">CKO13_10355</name>
</gene>
<dbReference type="Pfam" id="PF01210">
    <property type="entry name" value="NAD_Gly3P_dh_N"/>
    <property type="match status" value="1"/>
</dbReference>
<comment type="subcellular location">
    <subcellularLocation>
        <location evidence="7">Cytoplasm</location>
    </subcellularLocation>
</comment>